<dbReference type="EMBL" id="CP067089">
    <property type="protein sequence ID" value="QQO10032.1"/>
    <property type="molecule type" value="Genomic_DNA"/>
</dbReference>
<dbReference type="Gene3D" id="3.90.930.1">
    <property type="match status" value="1"/>
</dbReference>
<evidence type="ECO:0000313" key="4">
    <source>
        <dbReference type="Proteomes" id="UP000595917"/>
    </source>
</evidence>
<dbReference type="Proteomes" id="UP000595917">
    <property type="component" value="Chromosome"/>
</dbReference>
<accession>A0A7T7XPF5</accession>
<feature type="chain" id="PRO_5030576924" description="YD repeat-containing protein" evidence="2">
    <location>
        <begin position="23"/>
        <end position="213"/>
    </location>
</feature>
<organism evidence="3 4">
    <name type="scientific">Breznakiella homolactica</name>
    <dbReference type="NCBI Taxonomy" id="2798577"/>
    <lineage>
        <taxon>Bacteria</taxon>
        <taxon>Pseudomonadati</taxon>
        <taxon>Spirochaetota</taxon>
        <taxon>Spirochaetia</taxon>
        <taxon>Spirochaetales</taxon>
        <taxon>Breznakiellaceae</taxon>
        <taxon>Breznakiella</taxon>
    </lineage>
</organism>
<keyword evidence="2" id="KW-0732">Signal</keyword>
<reference evidence="3" key="1">
    <citation type="submission" date="2021-01" db="EMBL/GenBank/DDBJ databases">
        <title>Description of Breznakiella homolactica.</title>
        <authorList>
            <person name="Song Y."/>
            <person name="Brune A."/>
        </authorList>
    </citation>
    <scope>NUCLEOTIDE SEQUENCE</scope>
    <source>
        <strain evidence="3">RmG30</strain>
    </source>
</reference>
<dbReference type="PROSITE" id="PS51257">
    <property type="entry name" value="PROKAR_LIPOPROTEIN"/>
    <property type="match status" value="1"/>
</dbReference>
<dbReference type="KEGG" id="bhc:JFL75_03710"/>
<keyword evidence="4" id="KW-1185">Reference proteome</keyword>
<dbReference type="InterPro" id="IPR031325">
    <property type="entry name" value="RHS_repeat"/>
</dbReference>
<evidence type="ECO:0000256" key="1">
    <source>
        <dbReference type="SAM" id="MobiDB-lite"/>
    </source>
</evidence>
<evidence type="ECO:0000256" key="2">
    <source>
        <dbReference type="SAM" id="SignalP"/>
    </source>
</evidence>
<gene>
    <name evidence="3" type="ORF">JFL75_03710</name>
</gene>
<evidence type="ECO:0000313" key="3">
    <source>
        <dbReference type="EMBL" id="QQO10032.1"/>
    </source>
</evidence>
<proteinExistence type="predicted"/>
<dbReference type="AlphaFoldDB" id="A0A7T7XPF5"/>
<sequence length="213" mass="24343">MRKIIKTGLILLLALFIGSCDSGSGSGGGPMRIKTQTEPSTSRQWVYYYNDNGSLSRTETLDTSSGELTSVNVYTNNARGQRIKEEYYNEFNSKIGEAQYEYDSDNVLTRLNEVSISDGTLLAYTHYFFDDGRKIRQERYNAPDILRSAYDFQYDRSGKRTTTTDSDGNIRTTREYDGNGRLNKIINSSDGSERQFVWENGRASFNHDDYYAF</sequence>
<evidence type="ECO:0008006" key="5">
    <source>
        <dbReference type="Google" id="ProtNLM"/>
    </source>
</evidence>
<name>A0A7T7XPF5_9SPIR</name>
<dbReference type="Pfam" id="PF05593">
    <property type="entry name" value="RHS_repeat"/>
    <property type="match status" value="1"/>
</dbReference>
<feature type="region of interest" description="Disordered" evidence="1">
    <location>
        <begin position="157"/>
        <end position="176"/>
    </location>
</feature>
<dbReference type="RefSeq" id="WP_215627336.1">
    <property type="nucleotide sequence ID" value="NZ_CP067089.2"/>
</dbReference>
<protein>
    <recommendedName>
        <fullName evidence="5">YD repeat-containing protein</fullName>
    </recommendedName>
</protein>
<feature type="compositionally biased region" description="Polar residues" evidence="1">
    <location>
        <begin position="160"/>
        <end position="171"/>
    </location>
</feature>
<feature type="signal peptide" evidence="2">
    <location>
        <begin position="1"/>
        <end position="22"/>
    </location>
</feature>